<accession>A0ACC1XV63</accession>
<gene>
    <name evidence="1" type="ORF">OWV82_013075</name>
</gene>
<name>A0ACC1XV63_MELAZ</name>
<sequence>MSLHRRFLFCLLQLLSAFASISISKPFSEFPCKPPHFNSYPFCNTSLSITTRAKSLISLLTLQEKIQQLSDNASAVPRLGIPTYEWWSESLHGIAKNGPGVNFNGTISSATSFPQVIVTTASFNRSLWSTIGSAIAIEARAMYNVGQAGLTFWAPSINIFRDPRWGRGQETPGEDPMVVSAFAVEFVKSFQSGNWKSNDGAGDGFVFGQKRVLKGVGDESDHDDGLMLSACCKHLIAYDLESWGNFSRYSFNAVVTEQDMEDTFQPPFRSCIEQGKASCLMCSYNQVNGVPACLRDDLFQKARNEWGFKGYITSDCDAVATIYEYQNYTKSPEDAAADVLKAGMDTNCGTYMLRHTQSAIDEGKVREEEIDRALFNLFSVQFRLGLFNGDPRKGKFGNLGPQNVCTSEHKTLALEAARQGVVLLKNDKKFLPLNRNAVSSLAIIGPLANNVSQMGGGYTGIPCSPKSLYKGLKAYGKKTYYASGCNDVPCDSNAGFNEAIHTATKADFVIVVAGLDLTQETEDHDRVSLLLPGQQMALITSVARVSKRPVILVLTGGGPLDISFAKADPQISSILWIGYPGEAGAKALAEIIFGDFNPGGRLPMTWYPESFTKVPMNDMNMRADPSRGYPGRTYRFYTGNQVYGFGHGLSYTNYSYQFLSAPTKLSVSAALKASSSKNILQQRGTKLDYIHIDEVISCASLRFNVHISVINVGNMDGSHVVMLFAEVPKVFRGTPEKQLIGFDRVHTLANGSKETSIVVDPCEHLSIANGHGKRVLPLGNHALMLGDLQHFLAIETY</sequence>
<proteinExistence type="predicted"/>
<comment type="caution">
    <text evidence="1">The sequence shown here is derived from an EMBL/GenBank/DDBJ whole genome shotgun (WGS) entry which is preliminary data.</text>
</comment>
<organism evidence="1 2">
    <name type="scientific">Melia azedarach</name>
    <name type="common">Chinaberry tree</name>
    <dbReference type="NCBI Taxonomy" id="155640"/>
    <lineage>
        <taxon>Eukaryota</taxon>
        <taxon>Viridiplantae</taxon>
        <taxon>Streptophyta</taxon>
        <taxon>Embryophyta</taxon>
        <taxon>Tracheophyta</taxon>
        <taxon>Spermatophyta</taxon>
        <taxon>Magnoliopsida</taxon>
        <taxon>eudicotyledons</taxon>
        <taxon>Gunneridae</taxon>
        <taxon>Pentapetalae</taxon>
        <taxon>rosids</taxon>
        <taxon>malvids</taxon>
        <taxon>Sapindales</taxon>
        <taxon>Meliaceae</taxon>
        <taxon>Melia</taxon>
    </lineage>
</organism>
<evidence type="ECO:0000313" key="2">
    <source>
        <dbReference type="Proteomes" id="UP001164539"/>
    </source>
</evidence>
<keyword evidence="2" id="KW-1185">Reference proteome</keyword>
<reference evidence="1 2" key="1">
    <citation type="journal article" date="2023" name="Science">
        <title>Complex scaffold remodeling in plant triterpene biosynthesis.</title>
        <authorList>
            <person name="De La Pena R."/>
            <person name="Hodgson H."/>
            <person name="Liu J.C."/>
            <person name="Stephenson M.J."/>
            <person name="Martin A.C."/>
            <person name="Owen C."/>
            <person name="Harkess A."/>
            <person name="Leebens-Mack J."/>
            <person name="Jimenez L.E."/>
            <person name="Osbourn A."/>
            <person name="Sattely E.S."/>
        </authorList>
    </citation>
    <scope>NUCLEOTIDE SEQUENCE [LARGE SCALE GENOMIC DNA]</scope>
    <source>
        <strain evidence="2">cv. JPN11</strain>
        <tissue evidence="1">Leaf</tissue>
    </source>
</reference>
<dbReference type="Proteomes" id="UP001164539">
    <property type="component" value="Chromosome 7"/>
</dbReference>
<protein>
    <submittedName>
        <fullName evidence="1">Beta-xylosidase/alpha-L-arabinofuranosidase-like protein</fullName>
    </submittedName>
</protein>
<dbReference type="EMBL" id="CM051400">
    <property type="protein sequence ID" value="KAJ4714614.1"/>
    <property type="molecule type" value="Genomic_DNA"/>
</dbReference>
<evidence type="ECO:0000313" key="1">
    <source>
        <dbReference type="EMBL" id="KAJ4714614.1"/>
    </source>
</evidence>